<keyword evidence="2" id="KW-1185">Reference proteome</keyword>
<dbReference type="Proteomes" id="UP000789525">
    <property type="component" value="Unassembled WGS sequence"/>
</dbReference>
<reference evidence="1" key="1">
    <citation type="submission" date="2021-06" db="EMBL/GenBank/DDBJ databases">
        <authorList>
            <person name="Kallberg Y."/>
            <person name="Tangrot J."/>
            <person name="Rosling A."/>
        </authorList>
    </citation>
    <scope>NUCLEOTIDE SEQUENCE</scope>
    <source>
        <strain evidence="1">CL356</strain>
    </source>
</reference>
<name>A0ACA9L966_9GLOM</name>
<evidence type="ECO:0000313" key="2">
    <source>
        <dbReference type="Proteomes" id="UP000789525"/>
    </source>
</evidence>
<gene>
    <name evidence="1" type="ORF">ACOLOM_LOCUS3494</name>
</gene>
<organism evidence="1 2">
    <name type="scientific">Acaulospora colombiana</name>
    <dbReference type="NCBI Taxonomy" id="27376"/>
    <lineage>
        <taxon>Eukaryota</taxon>
        <taxon>Fungi</taxon>
        <taxon>Fungi incertae sedis</taxon>
        <taxon>Mucoromycota</taxon>
        <taxon>Glomeromycotina</taxon>
        <taxon>Glomeromycetes</taxon>
        <taxon>Diversisporales</taxon>
        <taxon>Acaulosporaceae</taxon>
        <taxon>Acaulospora</taxon>
    </lineage>
</organism>
<accession>A0ACA9L966</accession>
<proteinExistence type="predicted"/>
<sequence length="777" mass="85997">FSAATSIPSSQRKRDYVKNYYYAIILADDYATPHDVEILLNVHFEGQIGALENHYLFSSPKELAPHKLASRSPGAEDNSNDRVLLEYEKLKKKRHSNPLALGKRETNIIDGILSVEKQKLRKRHKRIPPPNTHSNPLGIKDPGFQYQWHLLNVQEKNDINVTGVWEEGITGKGVITAIIDDGLDLSSDDLSDNFYAEGSYDFNDNNPLPRPRLSDDTHGTRCAGEIAAVKNDVCGVGVAPDAKIAGIRILSGQITDADEATALNYDFQNNQIYSCSWGPPDDGKSAEAPKGLILKAIEKGIKEGRGGKGSIFVFASGNGGALDDNCNYDGYTNSLYTVTVGAIDRTNSHPYYAERCAALLISTYSSGSGSYIYTTDVGKRNCTNLHGGTSAAAPIATGVFALVLQIRPDLTWRDIQYLTMLSAVPFNLDEPQWERTKAGRLFSYRWGYGKLDAYKIIQNAKTYKNLGPQVNLEMPIITINKPIPNDDEGILSKVVVTQELLDNVTLGRLEHVTVTININHTRRGDIEVDLISPNNINSKLGETRQYDEHNSGLENWTFMTLKHWDESPLGEWTIQVRDRQNPQHTGIFVDWMIKFWGEQMNITSIPSTSGAVPLPTESTTTTPSVETLSSTTEYTASISSTLVVTPTETNFNSTLGSEDENSTSWLFTGIGISIAFIFAGMLYWIYASGDVSNGAEEFISLNRSKHSKTSREYDAFGDTSEEEDNESTHVVFESSYMDEDVNEDEKGNDESNGEDLIEHQDDDRNVGGSSNDVSRQV</sequence>
<protein>
    <submittedName>
        <fullName evidence="1">4324_t:CDS:1</fullName>
    </submittedName>
</protein>
<comment type="caution">
    <text evidence="1">The sequence shown here is derived from an EMBL/GenBank/DDBJ whole genome shotgun (WGS) entry which is preliminary data.</text>
</comment>
<evidence type="ECO:0000313" key="1">
    <source>
        <dbReference type="EMBL" id="CAG8517321.1"/>
    </source>
</evidence>
<feature type="non-terminal residue" evidence="1">
    <location>
        <position position="1"/>
    </location>
</feature>
<dbReference type="EMBL" id="CAJVPT010005187">
    <property type="protein sequence ID" value="CAG8517321.1"/>
    <property type="molecule type" value="Genomic_DNA"/>
</dbReference>